<dbReference type="Proteomes" id="UP000593562">
    <property type="component" value="Unassembled WGS sequence"/>
</dbReference>
<name>A0A7J7DTC2_TRIWF</name>
<organism evidence="1 2">
    <name type="scientific">Tripterygium wilfordii</name>
    <name type="common">Thunder God vine</name>
    <dbReference type="NCBI Taxonomy" id="458696"/>
    <lineage>
        <taxon>Eukaryota</taxon>
        <taxon>Viridiplantae</taxon>
        <taxon>Streptophyta</taxon>
        <taxon>Embryophyta</taxon>
        <taxon>Tracheophyta</taxon>
        <taxon>Spermatophyta</taxon>
        <taxon>Magnoliopsida</taxon>
        <taxon>eudicotyledons</taxon>
        <taxon>Gunneridae</taxon>
        <taxon>Pentapetalae</taxon>
        <taxon>rosids</taxon>
        <taxon>fabids</taxon>
        <taxon>Celastrales</taxon>
        <taxon>Celastraceae</taxon>
        <taxon>Tripterygium</taxon>
    </lineage>
</organism>
<evidence type="ECO:0000313" key="2">
    <source>
        <dbReference type="Proteomes" id="UP000593562"/>
    </source>
</evidence>
<keyword evidence="2" id="KW-1185">Reference proteome</keyword>
<sequence length="64" mass="7440">MHRAKHKYAEKLLQEVDGYETTGIGDRSKLLDKADTLNNEPLAWLRSLDEQEEPSAWLRSLDEQ</sequence>
<dbReference type="AlphaFoldDB" id="A0A7J7DTC2"/>
<reference evidence="1 2" key="1">
    <citation type="journal article" date="2020" name="Nat. Commun.">
        <title>Genome of Tripterygium wilfordii and identification of cytochrome P450 involved in triptolide biosynthesis.</title>
        <authorList>
            <person name="Tu L."/>
            <person name="Su P."/>
            <person name="Zhang Z."/>
            <person name="Gao L."/>
            <person name="Wang J."/>
            <person name="Hu T."/>
            <person name="Zhou J."/>
            <person name="Zhang Y."/>
            <person name="Zhao Y."/>
            <person name="Liu Y."/>
            <person name="Song Y."/>
            <person name="Tong Y."/>
            <person name="Lu Y."/>
            <person name="Yang J."/>
            <person name="Xu C."/>
            <person name="Jia M."/>
            <person name="Peters R.J."/>
            <person name="Huang L."/>
            <person name="Gao W."/>
        </authorList>
    </citation>
    <scope>NUCLEOTIDE SEQUENCE [LARGE SCALE GENOMIC DNA]</scope>
    <source>
        <strain evidence="2">cv. XIE 37</strain>
        <tissue evidence="1">Leaf</tissue>
    </source>
</reference>
<proteinExistence type="predicted"/>
<accession>A0A7J7DTC2</accession>
<protein>
    <submittedName>
        <fullName evidence="1">Uncharacterized protein</fullName>
    </submittedName>
</protein>
<gene>
    <name evidence="1" type="ORF">HS088_TW04G01580</name>
</gene>
<evidence type="ECO:0000313" key="1">
    <source>
        <dbReference type="EMBL" id="KAF5749610.1"/>
    </source>
</evidence>
<comment type="caution">
    <text evidence="1">The sequence shown here is derived from an EMBL/GenBank/DDBJ whole genome shotgun (WGS) entry which is preliminary data.</text>
</comment>
<dbReference type="EMBL" id="JAAARO010000004">
    <property type="protein sequence ID" value="KAF5749610.1"/>
    <property type="molecule type" value="Genomic_DNA"/>
</dbReference>
<dbReference type="InParanoid" id="A0A7J7DTC2"/>